<comment type="caution">
    <text evidence="12">The sequence shown here is derived from an EMBL/GenBank/DDBJ whole genome shotgun (WGS) entry which is preliminary data.</text>
</comment>
<evidence type="ECO:0000313" key="13">
    <source>
        <dbReference type="Proteomes" id="UP001566132"/>
    </source>
</evidence>
<dbReference type="Gene3D" id="3.40.50.150">
    <property type="entry name" value="Vaccinia Virus protein VP39"/>
    <property type="match status" value="1"/>
</dbReference>
<keyword evidence="10" id="KW-0804">Transcription</keyword>
<keyword evidence="3 11" id="KW-0489">Methyltransferase</keyword>
<keyword evidence="2 11" id="KW-0698">rRNA processing</keyword>
<keyword evidence="6" id="KW-0694">RNA-binding</keyword>
<evidence type="ECO:0000256" key="1">
    <source>
        <dbReference type="ARBA" id="ARBA00004173"/>
    </source>
</evidence>
<proteinExistence type="inferred from homology"/>
<evidence type="ECO:0000256" key="10">
    <source>
        <dbReference type="ARBA" id="ARBA00023163"/>
    </source>
</evidence>
<evidence type="ECO:0000256" key="11">
    <source>
        <dbReference type="RuleBase" id="RU362106"/>
    </source>
</evidence>
<evidence type="ECO:0000256" key="5">
    <source>
        <dbReference type="ARBA" id="ARBA00022691"/>
    </source>
</evidence>
<dbReference type="InterPro" id="IPR001737">
    <property type="entry name" value="KsgA/Erm"/>
</dbReference>
<evidence type="ECO:0000256" key="6">
    <source>
        <dbReference type="ARBA" id="ARBA00022884"/>
    </source>
</evidence>
<accession>A0ABD1F9V8</accession>
<evidence type="ECO:0000313" key="12">
    <source>
        <dbReference type="EMBL" id="KAL1513104.1"/>
    </source>
</evidence>
<dbReference type="GO" id="GO:0005739">
    <property type="term" value="C:mitochondrion"/>
    <property type="evidence" value="ECO:0007669"/>
    <property type="project" value="UniProtKB-SubCell"/>
</dbReference>
<reference evidence="12 13" key="1">
    <citation type="submission" date="2024-05" db="EMBL/GenBank/DDBJ databases">
        <title>Genetic variation in Jamaican populations of the coffee berry borer (Hypothenemus hampei).</title>
        <authorList>
            <person name="Errbii M."/>
            <person name="Myrie A."/>
        </authorList>
    </citation>
    <scope>NUCLEOTIDE SEQUENCE [LARGE SCALE GENOMIC DNA]</scope>
    <source>
        <strain evidence="12">JA-Hopewell-2020-01-JO</strain>
        <tissue evidence="12">Whole body</tissue>
    </source>
</reference>
<evidence type="ECO:0000256" key="4">
    <source>
        <dbReference type="ARBA" id="ARBA00022679"/>
    </source>
</evidence>
<dbReference type="GO" id="GO:0003723">
    <property type="term" value="F:RNA binding"/>
    <property type="evidence" value="ECO:0007669"/>
    <property type="project" value="UniProtKB-KW"/>
</dbReference>
<keyword evidence="13" id="KW-1185">Reference proteome</keyword>
<keyword evidence="8" id="KW-0805">Transcription regulation</keyword>
<evidence type="ECO:0000256" key="2">
    <source>
        <dbReference type="ARBA" id="ARBA00022552"/>
    </source>
</evidence>
<organism evidence="12 13">
    <name type="scientific">Hypothenemus hampei</name>
    <name type="common">Coffee berry borer</name>
    <dbReference type="NCBI Taxonomy" id="57062"/>
    <lineage>
        <taxon>Eukaryota</taxon>
        <taxon>Metazoa</taxon>
        <taxon>Ecdysozoa</taxon>
        <taxon>Arthropoda</taxon>
        <taxon>Hexapoda</taxon>
        <taxon>Insecta</taxon>
        <taxon>Pterygota</taxon>
        <taxon>Neoptera</taxon>
        <taxon>Endopterygota</taxon>
        <taxon>Coleoptera</taxon>
        <taxon>Polyphaga</taxon>
        <taxon>Cucujiformia</taxon>
        <taxon>Curculionidae</taxon>
        <taxon>Scolytinae</taxon>
        <taxon>Hypothenemus</taxon>
    </lineage>
</organism>
<sequence length="360" mass="41973">MVFKPFIRRPKFYRSVQSCYFCTAVEQGNPDSSVKTDLPKEKSLLNSQKLTGVRLKKHIAELKHFFNKNPHIGAYQAFIPNDIMKKKPYKAPEYVYLICPDIARKVANHILNHTGPNQIIAETNPGLGLITQVLLKEGVSNLRLYELNHGFHNYLQGTFSSECDKVKLFKKDFFTMHKYAFYDSLDQGERVKSMLQGVAKKNWTEEPIMTIVGTITKYVFLKYLIRCIVLQKDLATYGRLDFFLICYSNLKNMFDDKIKIHKQSRAWVTLFNIFLKCELLDEFPRTSFLPWQGHSKEQQNPEPLYLLRITIKKELSITESEYIPFYGFIKNVYGRGNLNVIPTCEVDFLLENGYLDVEKI</sequence>
<protein>
    <recommendedName>
        <fullName evidence="11">rRNA adenine N(6)-methyltransferase</fullName>
        <ecNumber evidence="11">2.1.1.-</ecNumber>
    </recommendedName>
</protein>
<comment type="similarity">
    <text evidence="11">Belongs to the class I-like SAM-binding methyltransferase superfamily. rRNA adenine N(6)-methyltransferase family.</text>
</comment>
<gene>
    <name evidence="12" type="ORF">ABEB36_002567</name>
</gene>
<comment type="subcellular location">
    <subcellularLocation>
        <location evidence="1">Mitochondrion</location>
    </subcellularLocation>
</comment>
<dbReference type="PANTHER" id="PTHR11727:SF13">
    <property type="entry name" value="DIMETHYLADENOSINE TRANSFERASE 2, MITOCHONDRIAL"/>
    <property type="match status" value="1"/>
</dbReference>
<dbReference type="GO" id="GO:0032259">
    <property type="term" value="P:methylation"/>
    <property type="evidence" value="ECO:0007669"/>
    <property type="project" value="UniProtKB-KW"/>
</dbReference>
<dbReference type="InterPro" id="IPR029063">
    <property type="entry name" value="SAM-dependent_MTases_sf"/>
</dbReference>
<dbReference type="GO" id="GO:0006364">
    <property type="term" value="P:rRNA processing"/>
    <property type="evidence" value="ECO:0007669"/>
    <property type="project" value="UniProtKB-KW"/>
</dbReference>
<evidence type="ECO:0000256" key="9">
    <source>
        <dbReference type="ARBA" id="ARBA00023128"/>
    </source>
</evidence>
<dbReference type="GO" id="GO:0008168">
    <property type="term" value="F:methyltransferase activity"/>
    <property type="evidence" value="ECO:0007669"/>
    <property type="project" value="UniProtKB-KW"/>
</dbReference>
<keyword evidence="9" id="KW-0496">Mitochondrion</keyword>
<keyword evidence="4 11" id="KW-0808">Transferase</keyword>
<dbReference type="Pfam" id="PF00398">
    <property type="entry name" value="RrnaAD"/>
    <property type="match status" value="1"/>
</dbReference>
<evidence type="ECO:0000256" key="7">
    <source>
        <dbReference type="ARBA" id="ARBA00022946"/>
    </source>
</evidence>
<name>A0ABD1F9V8_HYPHA</name>
<dbReference type="Proteomes" id="UP001566132">
    <property type="component" value="Unassembled WGS sequence"/>
</dbReference>
<dbReference type="EC" id="2.1.1.-" evidence="11"/>
<dbReference type="EMBL" id="JBDJPC010000002">
    <property type="protein sequence ID" value="KAL1513104.1"/>
    <property type="molecule type" value="Genomic_DNA"/>
</dbReference>
<dbReference type="PANTHER" id="PTHR11727">
    <property type="entry name" value="DIMETHYLADENOSINE TRANSFERASE"/>
    <property type="match status" value="1"/>
</dbReference>
<dbReference type="AlphaFoldDB" id="A0ABD1F9V8"/>
<dbReference type="SUPFAM" id="SSF53335">
    <property type="entry name" value="S-adenosyl-L-methionine-dependent methyltransferases"/>
    <property type="match status" value="1"/>
</dbReference>
<keyword evidence="7" id="KW-0809">Transit peptide</keyword>
<keyword evidence="5 11" id="KW-0949">S-adenosyl-L-methionine</keyword>
<evidence type="ECO:0000256" key="8">
    <source>
        <dbReference type="ARBA" id="ARBA00023015"/>
    </source>
</evidence>
<evidence type="ECO:0000256" key="3">
    <source>
        <dbReference type="ARBA" id="ARBA00022603"/>
    </source>
</evidence>